<dbReference type="AlphaFoldDB" id="A0A931CF31"/>
<evidence type="ECO:0000313" key="4">
    <source>
        <dbReference type="Proteomes" id="UP000598146"/>
    </source>
</evidence>
<dbReference type="PANTHER" id="PTHR35848">
    <property type="entry name" value="OXALATE-BINDING PROTEIN"/>
    <property type="match status" value="1"/>
</dbReference>
<dbReference type="InterPro" id="IPR013096">
    <property type="entry name" value="Cupin_2"/>
</dbReference>
<dbReference type="RefSeq" id="WP_196418129.1">
    <property type="nucleotide sequence ID" value="NZ_JADQTO010000020.1"/>
</dbReference>
<dbReference type="PANTHER" id="PTHR35848:SF6">
    <property type="entry name" value="CUPIN TYPE-2 DOMAIN-CONTAINING PROTEIN"/>
    <property type="match status" value="1"/>
</dbReference>
<dbReference type="InterPro" id="IPR014710">
    <property type="entry name" value="RmlC-like_jellyroll"/>
</dbReference>
<gene>
    <name evidence="3" type="ORF">I4J89_33360</name>
</gene>
<accession>A0A931CF31</accession>
<evidence type="ECO:0000259" key="2">
    <source>
        <dbReference type="Pfam" id="PF07883"/>
    </source>
</evidence>
<dbReference type="EMBL" id="JADQTO010000020">
    <property type="protein sequence ID" value="MBG0566347.1"/>
    <property type="molecule type" value="Genomic_DNA"/>
</dbReference>
<feature type="domain" description="Cupin type-2" evidence="2">
    <location>
        <begin position="43"/>
        <end position="110"/>
    </location>
</feature>
<dbReference type="InterPro" id="IPR051610">
    <property type="entry name" value="GPI/OXD"/>
</dbReference>
<organism evidence="3 4">
    <name type="scientific">Actinoplanes aureus</name>
    <dbReference type="NCBI Taxonomy" id="2792083"/>
    <lineage>
        <taxon>Bacteria</taxon>
        <taxon>Bacillati</taxon>
        <taxon>Actinomycetota</taxon>
        <taxon>Actinomycetes</taxon>
        <taxon>Micromonosporales</taxon>
        <taxon>Micromonosporaceae</taxon>
        <taxon>Actinoplanes</taxon>
    </lineage>
</organism>
<sequence length="240" mass="24826">MIIADTAAPAEVHGVHGAAGVSWWKCFVRGPELTGAWEAVEWARLPPGGLSGEHLHTRTEEVYILLSGHGEIILNGHHTPVGPGDVVLTGLGTRHGLLNTGPEPLSWLVVELLGPATAAVFGRGPAGRSERNEAMTAAKVFHLGEPGEIDPRSVLTGPLRRIARQRLAPGQADTVAADGRELTYFVIDGSGTATSGSASAELAPEVSLTLPLGAGATLTAGPDGLELYVLELLVTEGNPA</sequence>
<protein>
    <submittedName>
        <fullName evidence="3">Cupin domain-containing protein</fullName>
    </submittedName>
</protein>
<keyword evidence="4" id="KW-1185">Reference proteome</keyword>
<name>A0A931CF31_9ACTN</name>
<dbReference type="SUPFAM" id="SSF51182">
    <property type="entry name" value="RmlC-like cupins"/>
    <property type="match status" value="1"/>
</dbReference>
<evidence type="ECO:0000256" key="1">
    <source>
        <dbReference type="ARBA" id="ARBA00022723"/>
    </source>
</evidence>
<reference evidence="3" key="1">
    <citation type="submission" date="2020-11" db="EMBL/GenBank/DDBJ databases">
        <title>Isolation and identification of active actinomycetes.</title>
        <authorList>
            <person name="Sun X."/>
        </authorList>
    </citation>
    <scope>NUCLEOTIDE SEQUENCE</scope>
    <source>
        <strain evidence="3">NEAU-A11</strain>
    </source>
</reference>
<dbReference type="InterPro" id="IPR011051">
    <property type="entry name" value="RmlC_Cupin_sf"/>
</dbReference>
<comment type="caution">
    <text evidence="3">The sequence shown here is derived from an EMBL/GenBank/DDBJ whole genome shotgun (WGS) entry which is preliminary data.</text>
</comment>
<keyword evidence="1" id="KW-0479">Metal-binding</keyword>
<evidence type="ECO:0000313" key="3">
    <source>
        <dbReference type="EMBL" id="MBG0566347.1"/>
    </source>
</evidence>
<dbReference type="Proteomes" id="UP000598146">
    <property type="component" value="Unassembled WGS sequence"/>
</dbReference>
<proteinExistence type="predicted"/>
<dbReference type="Pfam" id="PF07883">
    <property type="entry name" value="Cupin_2"/>
    <property type="match status" value="1"/>
</dbReference>
<dbReference type="GO" id="GO:0046872">
    <property type="term" value="F:metal ion binding"/>
    <property type="evidence" value="ECO:0007669"/>
    <property type="project" value="UniProtKB-KW"/>
</dbReference>
<dbReference type="Gene3D" id="2.60.120.10">
    <property type="entry name" value="Jelly Rolls"/>
    <property type="match status" value="1"/>
</dbReference>